<gene>
    <name evidence="6" type="primary">rsmG</name>
    <name evidence="7" type="ORF">DESAMIL20_1879</name>
</gene>
<accession>A0A1X4XXS1</accession>
<dbReference type="OrthoDB" id="9808773at2"/>
<feature type="binding site" evidence="6">
    <location>
        <position position="73"/>
    </location>
    <ligand>
        <name>S-adenosyl-L-methionine</name>
        <dbReference type="ChEBI" id="CHEBI:59789"/>
    </ligand>
</feature>
<keyword evidence="8" id="KW-1185">Reference proteome</keyword>
<evidence type="ECO:0000256" key="5">
    <source>
        <dbReference type="ARBA" id="ARBA00022691"/>
    </source>
</evidence>
<feature type="binding site" evidence="6">
    <location>
        <begin position="96"/>
        <end position="98"/>
    </location>
    <ligand>
        <name>S-adenosyl-L-methionine</name>
        <dbReference type="ChEBI" id="CHEBI:59789"/>
    </ligand>
</feature>
<dbReference type="RefSeq" id="WP_143340270.1">
    <property type="nucleotide sequence ID" value="NZ_MDSU01000018.1"/>
</dbReference>
<keyword evidence="2 6" id="KW-0698">rRNA processing</keyword>
<dbReference type="Gene3D" id="3.40.50.150">
    <property type="entry name" value="Vaccinia Virus protein VP39"/>
    <property type="match status" value="1"/>
</dbReference>
<keyword evidence="3 6" id="KW-0489">Methyltransferase</keyword>
<comment type="similarity">
    <text evidence="6">Belongs to the methyltransferase superfamily. RNA methyltransferase RsmG family.</text>
</comment>
<dbReference type="AlphaFoldDB" id="A0A1X4XXS1"/>
<dbReference type="InterPro" id="IPR003682">
    <property type="entry name" value="rRNA_ssu_MeTfrase_G"/>
</dbReference>
<dbReference type="EMBL" id="MDSU01000018">
    <property type="protein sequence ID" value="OSS42326.1"/>
    <property type="molecule type" value="Genomic_DNA"/>
</dbReference>
<dbReference type="GO" id="GO:0070043">
    <property type="term" value="F:rRNA (guanine-N7-)-methyltransferase activity"/>
    <property type="evidence" value="ECO:0007669"/>
    <property type="project" value="UniProtKB-UniRule"/>
</dbReference>
<organism evidence="7 8">
    <name type="scientific">Desulfurella amilsii</name>
    <dbReference type="NCBI Taxonomy" id="1562698"/>
    <lineage>
        <taxon>Bacteria</taxon>
        <taxon>Pseudomonadati</taxon>
        <taxon>Campylobacterota</taxon>
        <taxon>Desulfurellia</taxon>
        <taxon>Desulfurellales</taxon>
        <taxon>Desulfurellaceae</taxon>
        <taxon>Desulfurella</taxon>
    </lineage>
</organism>
<dbReference type="NCBIfam" id="TIGR00138">
    <property type="entry name" value="rsmG_gidB"/>
    <property type="match status" value="1"/>
</dbReference>
<keyword evidence="4 6" id="KW-0808">Transferase</keyword>
<dbReference type="HAMAP" id="MF_00074">
    <property type="entry name" value="16SrRNA_methyltr_G"/>
    <property type="match status" value="1"/>
</dbReference>
<protein>
    <recommendedName>
        <fullName evidence="6">Ribosomal RNA small subunit methyltransferase G</fullName>
        <ecNumber evidence="6">2.1.1.-</ecNumber>
    </recommendedName>
    <alternativeName>
        <fullName evidence="6">16S rRNA 7-methylguanosine methyltransferase</fullName>
        <shortName evidence="6">16S rRNA m7G methyltransferase</shortName>
    </alternativeName>
</protein>
<evidence type="ECO:0000256" key="1">
    <source>
        <dbReference type="ARBA" id="ARBA00022490"/>
    </source>
</evidence>
<comment type="caution">
    <text evidence="7">The sequence shown here is derived from an EMBL/GenBank/DDBJ whole genome shotgun (WGS) entry which is preliminary data.</text>
</comment>
<dbReference type="SUPFAM" id="SSF53335">
    <property type="entry name" value="S-adenosyl-L-methionine-dependent methyltransferases"/>
    <property type="match status" value="1"/>
</dbReference>
<reference evidence="7 8" key="1">
    <citation type="journal article" date="2017" name="Front. Microbiol.">
        <title>Genome Sequence of Desulfurella amilsii Strain TR1 and Comparative Genomics of Desulfurellaceae Family.</title>
        <authorList>
            <person name="Florentino A.P."/>
            <person name="Stams A.J."/>
            <person name="Sanchez-Andrea I."/>
        </authorList>
    </citation>
    <scope>NUCLEOTIDE SEQUENCE [LARGE SCALE GENOMIC DNA]</scope>
    <source>
        <strain evidence="7 8">TR1</strain>
    </source>
</reference>
<comment type="caution">
    <text evidence="6">Lacks conserved residue(s) required for the propagation of feature annotation.</text>
</comment>
<dbReference type="PANTHER" id="PTHR31760">
    <property type="entry name" value="S-ADENOSYL-L-METHIONINE-DEPENDENT METHYLTRANSFERASES SUPERFAMILY PROTEIN"/>
    <property type="match status" value="1"/>
</dbReference>
<dbReference type="GO" id="GO:0005829">
    <property type="term" value="C:cytosol"/>
    <property type="evidence" value="ECO:0007669"/>
    <property type="project" value="TreeGrafter"/>
</dbReference>
<dbReference type="PANTHER" id="PTHR31760:SF0">
    <property type="entry name" value="S-ADENOSYL-L-METHIONINE-DEPENDENT METHYLTRANSFERASES SUPERFAMILY PROTEIN"/>
    <property type="match status" value="1"/>
</dbReference>
<comment type="function">
    <text evidence="6">Specifically methylates the N7 position of a guanine in 16S rRNA.</text>
</comment>
<feature type="binding site" evidence="6">
    <location>
        <position position="78"/>
    </location>
    <ligand>
        <name>S-adenosyl-L-methionine</name>
        <dbReference type="ChEBI" id="CHEBI:59789"/>
    </ligand>
</feature>
<evidence type="ECO:0000313" key="7">
    <source>
        <dbReference type="EMBL" id="OSS42326.1"/>
    </source>
</evidence>
<proteinExistence type="inferred from homology"/>
<sequence length="200" mass="23067">MYNQNQLEYLLKNENLIETETVEKIKAYIANLEKWNNAINLTSKNFDYFTHIRDSLMFFELFKSPKGKLLDIGSGNGFPVIILAIVCPKLEITMVESSTKKCAFLRDTISKLSLNANVLNKNIMDIQPKNNFDFATIRGLKCSYEMEIKLNFILADNYGKLFVWAYPPPSLKRFTLLHSVCKNNKYLHLYIKAQAAPQPI</sequence>
<dbReference type="STRING" id="1562698.DESAMIL20_1879"/>
<comment type="subcellular location">
    <subcellularLocation>
        <location evidence="6">Cytoplasm</location>
    </subcellularLocation>
</comment>
<dbReference type="Proteomes" id="UP000194141">
    <property type="component" value="Unassembled WGS sequence"/>
</dbReference>
<evidence type="ECO:0000256" key="4">
    <source>
        <dbReference type="ARBA" id="ARBA00022679"/>
    </source>
</evidence>
<keyword evidence="5 6" id="KW-0949">S-adenosyl-L-methionine</keyword>
<keyword evidence="1 6" id="KW-0963">Cytoplasm</keyword>
<dbReference type="Pfam" id="PF02527">
    <property type="entry name" value="GidB"/>
    <property type="match status" value="1"/>
</dbReference>
<feature type="binding site" evidence="6">
    <location>
        <position position="138"/>
    </location>
    <ligand>
        <name>S-adenosyl-L-methionine</name>
        <dbReference type="ChEBI" id="CHEBI:59789"/>
    </ligand>
</feature>
<evidence type="ECO:0000313" key="8">
    <source>
        <dbReference type="Proteomes" id="UP000194141"/>
    </source>
</evidence>
<evidence type="ECO:0000256" key="2">
    <source>
        <dbReference type="ARBA" id="ARBA00022552"/>
    </source>
</evidence>
<dbReference type="EC" id="2.1.1.-" evidence="6"/>
<evidence type="ECO:0000256" key="6">
    <source>
        <dbReference type="HAMAP-Rule" id="MF_00074"/>
    </source>
</evidence>
<name>A0A1X4XXS1_9BACT</name>
<dbReference type="InterPro" id="IPR029063">
    <property type="entry name" value="SAM-dependent_MTases_sf"/>
</dbReference>
<evidence type="ECO:0000256" key="3">
    <source>
        <dbReference type="ARBA" id="ARBA00022603"/>
    </source>
</evidence>